<reference evidence="2 3" key="1">
    <citation type="submission" date="2018-01" db="EMBL/GenBank/DDBJ databases">
        <title>Draft genome sequence of Paucibacter aquatile CR182 isolated from freshwater of the Nakdong River.</title>
        <authorList>
            <person name="Choi A."/>
            <person name="Chung E.J."/>
        </authorList>
    </citation>
    <scope>NUCLEOTIDE SEQUENCE [LARGE SCALE GENOMIC DNA]</scope>
    <source>
        <strain evidence="2 3">CR182</strain>
    </source>
</reference>
<evidence type="ECO:0000259" key="1">
    <source>
        <dbReference type="PROSITE" id="PS51833"/>
    </source>
</evidence>
<sequence>MAAAEKFFEKNNALPTMPEVASRLIRSFDDENISLGAVADLIGKDAALAAKVLRLANSARYSPSHQISSLNDAAAALGMETLRNLSLAACLSSAFPVIPGLDRTLFWRHSIATAAYSRILSRMLQLDADTAYLSGLMLRTGQLLMALRDPELVADVEAHAAEPGSRFSLEMHRFGCTHADVTACLAAHWHFPAPMVEAFKDADTPMEIRPFSLMAAVLHLAEVLADAAEHHDNPSQSLLVAVPELVEHLHLDLAFLEAKITAAGDVTSDVEQLLS</sequence>
<evidence type="ECO:0000313" key="2">
    <source>
        <dbReference type="EMBL" id="PND37706.1"/>
    </source>
</evidence>
<keyword evidence="2" id="KW-0808">Transferase</keyword>
<organism evidence="2 3">
    <name type="scientific">Kinneretia aquatilis</name>
    <dbReference type="NCBI Taxonomy" id="2070761"/>
    <lineage>
        <taxon>Bacteria</taxon>
        <taxon>Pseudomonadati</taxon>
        <taxon>Pseudomonadota</taxon>
        <taxon>Betaproteobacteria</taxon>
        <taxon>Burkholderiales</taxon>
        <taxon>Sphaerotilaceae</taxon>
        <taxon>Roseateles</taxon>
    </lineage>
</organism>
<dbReference type="Gene3D" id="1.10.3210.10">
    <property type="entry name" value="Hypothetical protein af1432"/>
    <property type="match status" value="1"/>
</dbReference>
<comment type="caution">
    <text evidence="2">The sequence shown here is derived from an EMBL/GenBank/DDBJ whole genome shotgun (WGS) entry which is preliminary data.</text>
</comment>
<dbReference type="AlphaFoldDB" id="A0A2N8KW74"/>
<dbReference type="GO" id="GO:0016301">
    <property type="term" value="F:kinase activity"/>
    <property type="evidence" value="ECO:0007669"/>
    <property type="project" value="UniProtKB-KW"/>
</dbReference>
<name>A0A2N8KW74_9BURK</name>
<dbReference type="Proteomes" id="UP000235916">
    <property type="component" value="Unassembled WGS sequence"/>
</dbReference>
<accession>A0A2N8KW74</accession>
<dbReference type="PROSITE" id="PS51833">
    <property type="entry name" value="HDOD"/>
    <property type="match status" value="1"/>
</dbReference>
<dbReference type="SUPFAM" id="SSF109604">
    <property type="entry name" value="HD-domain/PDEase-like"/>
    <property type="match status" value="1"/>
</dbReference>
<dbReference type="InterPro" id="IPR013976">
    <property type="entry name" value="HDOD"/>
</dbReference>
<dbReference type="PANTHER" id="PTHR33525">
    <property type="match status" value="1"/>
</dbReference>
<keyword evidence="2" id="KW-0418">Kinase</keyword>
<dbReference type="PANTHER" id="PTHR33525:SF6">
    <property type="entry name" value="HDOD DOMAIN-CONTAINING PROTEIN"/>
    <property type="match status" value="1"/>
</dbReference>
<dbReference type="Pfam" id="PF08668">
    <property type="entry name" value="HDOD"/>
    <property type="match status" value="1"/>
</dbReference>
<gene>
    <name evidence="2" type="ORF">C1O66_09345</name>
</gene>
<proteinExistence type="predicted"/>
<dbReference type="RefSeq" id="WP_102767626.1">
    <property type="nucleotide sequence ID" value="NZ_CP124551.1"/>
</dbReference>
<dbReference type="EMBL" id="POSP01000003">
    <property type="protein sequence ID" value="PND37706.1"/>
    <property type="molecule type" value="Genomic_DNA"/>
</dbReference>
<feature type="domain" description="HDOD" evidence="1">
    <location>
        <begin position="14"/>
        <end position="205"/>
    </location>
</feature>
<keyword evidence="3" id="KW-1185">Reference proteome</keyword>
<dbReference type="InterPro" id="IPR052340">
    <property type="entry name" value="RNase_Y/CdgJ"/>
</dbReference>
<protein>
    <submittedName>
        <fullName evidence="2">Histidine kinase</fullName>
    </submittedName>
</protein>
<evidence type="ECO:0000313" key="3">
    <source>
        <dbReference type="Proteomes" id="UP000235916"/>
    </source>
</evidence>